<evidence type="ECO:0000259" key="2">
    <source>
        <dbReference type="Pfam" id="PF00496"/>
    </source>
</evidence>
<dbReference type="Pfam" id="PF00496">
    <property type="entry name" value="SBP_bac_5"/>
    <property type="match status" value="1"/>
</dbReference>
<sequence>MGLAGCPSGGGTDSTDEPGETDDAAVTPTATPTGETEAPPDTDADTDSPTPLGEPATDVVRVFQANSPDVFDANVWAPQDNTTGVAFMTDLQAVRNVHTRQMAYSGVEFETPWKPRTDSVSVMTWYSGYEVDAPYDVYESHDDRATYWNGDPLDADARETHFHVDYFQAGNKFTEDTAFTQEAASQWEYHWWNTDGSDGLPDDAQAQHILASQAAPNDGDMPIHPDFTQPYLEQYRDAGTADAVSAVTDDLVSDRISLQRLLENGWGSGPYEIRSEDGIGSAELTLHLRDEAAAEAGDTVVAHPNAANTNVPKLAIQWGDGERRQTLASNGAIDLNGNIVAPNGLYSRETLPDHMQELTRWLRSEGGDKWRLNWNNPHLQNLWVRRALVAAVDWTAAGANGWGDARSVPIENHTYMLDAQSQSVFSGEFLDSLHSWPMESDTEAAAEYLRRGGYSKQGDQWVDPNGNPAAIDVIFPSAIADYAGAAQTIRANLAEIGFGINFSSQGWSTWSNNLRADNGLNYDSSIFWHGYGEPFGYYNSSAGWVSGSLVMGKAGAPAQRVDPDTEVDAQGKPLQVEIPSEVGAIEAPDEAGIDPDLSDGEEINLAGIVREIREPGKSEAEIQELYRKCARYYNYYLPHFVFHQYNWGAWGNVRDFEWPDPGHRGFDFERGFGISTAMILGGLVEASYDTGFQPPE</sequence>
<feature type="compositionally biased region" description="Low complexity" evidence="1">
    <location>
        <begin position="24"/>
        <end position="37"/>
    </location>
</feature>
<dbReference type="EMBL" id="AOIU01000018">
    <property type="protein sequence ID" value="ELZ26893.1"/>
    <property type="molecule type" value="Genomic_DNA"/>
</dbReference>
<dbReference type="GO" id="GO:0015833">
    <property type="term" value="P:peptide transport"/>
    <property type="evidence" value="ECO:0007669"/>
    <property type="project" value="TreeGrafter"/>
</dbReference>
<dbReference type="InterPro" id="IPR000914">
    <property type="entry name" value="SBP_5_dom"/>
</dbReference>
<dbReference type="SUPFAM" id="SSF53850">
    <property type="entry name" value="Periplasmic binding protein-like II"/>
    <property type="match status" value="1"/>
</dbReference>
<feature type="region of interest" description="Disordered" evidence="1">
    <location>
        <begin position="1"/>
        <end position="55"/>
    </location>
</feature>
<dbReference type="eggNOG" id="arCOG01534">
    <property type="taxonomic scope" value="Archaea"/>
</dbReference>
<reference evidence="3 4" key="1">
    <citation type="journal article" date="2014" name="PLoS Genet.">
        <title>Phylogenetically driven sequencing of extremely halophilic archaea reveals strategies for static and dynamic osmo-response.</title>
        <authorList>
            <person name="Becker E.A."/>
            <person name="Seitzer P.M."/>
            <person name="Tritt A."/>
            <person name="Larsen D."/>
            <person name="Krusor M."/>
            <person name="Yao A.I."/>
            <person name="Wu D."/>
            <person name="Madern D."/>
            <person name="Eisen J.A."/>
            <person name="Darling A.E."/>
            <person name="Facciotti M.T."/>
        </authorList>
    </citation>
    <scope>NUCLEOTIDE SEQUENCE [LARGE SCALE GENOMIC DNA]</scope>
    <source>
        <strain evidence="3 4">2-9-1</strain>
    </source>
</reference>
<dbReference type="GO" id="GO:1904680">
    <property type="term" value="F:peptide transmembrane transporter activity"/>
    <property type="evidence" value="ECO:0007669"/>
    <property type="project" value="TreeGrafter"/>
</dbReference>
<dbReference type="Gene3D" id="3.10.105.10">
    <property type="entry name" value="Dipeptide-binding Protein, Domain 3"/>
    <property type="match status" value="1"/>
</dbReference>
<evidence type="ECO:0000256" key="1">
    <source>
        <dbReference type="SAM" id="MobiDB-lite"/>
    </source>
</evidence>
<feature type="compositionally biased region" description="Acidic residues" evidence="1">
    <location>
        <begin position="14"/>
        <end position="23"/>
    </location>
</feature>
<organism evidence="3 4">
    <name type="scientific">Halosimplex carlsbadense 2-9-1</name>
    <dbReference type="NCBI Taxonomy" id="797114"/>
    <lineage>
        <taxon>Archaea</taxon>
        <taxon>Methanobacteriati</taxon>
        <taxon>Methanobacteriota</taxon>
        <taxon>Stenosarchaea group</taxon>
        <taxon>Halobacteria</taxon>
        <taxon>Halobacteriales</taxon>
        <taxon>Haloarculaceae</taxon>
        <taxon>Halosimplex</taxon>
    </lineage>
</organism>
<accession>M0CW68</accession>
<dbReference type="STRING" id="797114.C475_08161"/>
<dbReference type="Proteomes" id="UP000011626">
    <property type="component" value="Unassembled WGS sequence"/>
</dbReference>
<gene>
    <name evidence="3" type="ORF">C475_08161</name>
</gene>
<name>M0CW68_9EURY</name>
<dbReference type="AlphaFoldDB" id="M0CW68"/>
<evidence type="ECO:0000313" key="3">
    <source>
        <dbReference type="EMBL" id="ELZ26893.1"/>
    </source>
</evidence>
<evidence type="ECO:0000313" key="4">
    <source>
        <dbReference type="Proteomes" id="UP000011626"/>
    </source>
</evidence>
<dbReference type="PANTHER" id="PTHR30290">
    <property type="entry name" value="PERIPLASMIC BINDING COMPONENT OF ABC TRANSPORTER"/>
    <property type="match status" value="1"/>
</dbReference>
<feature type="domain" description="Solute-binding protein family 5" evidence="2">
    <location>
        <begin position="310"/>
        <end position="539"/>
    </location>
</feature>
<protein>
    <recommendedName>
        <fullName evidence="2">Solute-binding protein family 5 domain-containing protein</fullName>
    </recommendedName>
</protein>
<proteinExistence type="predicted"/>
<keyword evidence="4" id="KW-1185">Reference proteome</keyword>
<comment type="caution">
    <text evidence="3">The sequence shown here is derived from an EMBL/GenBank/DDBJ whole genome shotgun (WGS) entry which is preliminary data.</text>
</comment>
<dbReference type="InterPro" id="IPR039424">
    <property type="entry name" value="SBP_5"/>
</dbReference>